<protein>
    <submittedName>
        <fullName evidence="2">Uncharacterized protein</fullName>
    </submittedName>
</protein>
<keyword evidence="1" id="KW-0812">Transmembrane</keyword>
<proteinExistence type="predicted"/>
<dbReference type="Proteomes" id="UP001054821">
    <property type="component" value="Chromosome 3"/>
</dbReference>
<accession>A0AAD4WA30</accession>
<sequence>MANTRRKSSSLVAKTKNPTAEKMFLIRPNHLTKSRPRRSSFSLAVSSSHLFDLFPYLLLLLYSISFALSSAIEAAAVLLQEACEVL</sequence>
<evidence type="ECO:0000256" key="1">
    <source>
        <dbReference type="SAM" id="Phobius"/>
    </source>
</evidence>
<evidence type="ECO:0000313" key="2">
    <source>
        <dbReference type="EMBL" id="KAI5339614.1"/>
    </source>
</evidence>
<feature type="transmembrane region" description="Helical" evidence="1">
    <location>
        <begin position="53"/>
        <end position="79"/>
    </location>
</feature>
<name>A0AAD4WA30_PRUDU</name>
<dbReference type="AlphaFoldDB" id="A0AAD4WA30"/>
<keyword evidence="1" id="KW-0472">Membrane</keyword>
<dbReference type="EMBL" id="JAJFAZ020000003">
    <property type="protein sequence ID" value="KAI5339614.1"/>
    <property type="molecule type" value="Genomic_DNA"/>
</dbReference>
<keyword evidence="1" id="KW-1133">Transmembrane helix</keyword>
<reference evidence="2 3" key="1">
    <citation type="journal article" date="2022" name="G3 (Bethesda)">
        <title>Whole-genome sequence and methylome profiling of the almond [Prunus dulcis (Mill.) D.A. Webb] cultivar 'Nonpareil'.</title>
        <authorList>
            <person name="D'Amico-Willman K.M."/>
            <person name="Ouma W.Z."/>
            <person name="Meulia T."/>
            <person name="Sideli G.M."/>
            <person name="Gradziel T.M."/>
            <person name="Fresnedo-Ramirez J."/>
        </authorList>
    </citation>
    <scope>NUCLEOTIDE SEQUENCE [LARGE SCALE GENOMIC DNA]</scope>
    <source>
        <strain evidence="2">Clone GOH B32 T37-40</strain>
    </source>
</reference>
<comment type="caution">
    <text evidence="2">The sequence shown here is derived from an EMBL/GenBank/DDBJ whole genome shotgun (WGS) entry which is preliminary data.</text>
</comment>
<organism evidence="2 3">
    <name type="scientific">Prunus dulcis</name>
    <name type="common">Almond</name>
    <name type="synonym">Amygdalus dulcis</name>
    <dbReference type="NCBI Taxonomy" id="3755"/>
    <lineage>
        <taxon>Eukaryota</taxon>
        <taxon>Viridiplantae</taxon>
        <taxon>Streptophyta</taxon>
        <taxon>Embryophyta</taxon>
        <taxon>Tracheophyta</taxon>
        <taxon>Spermatophyta</taxon>
        <taxon>Magnoliopsida</taxon>
        <taxon>eudicotyledons</taxon>
        <taxon>Gunneridae</taxon>
        <taxon>Pentapetalae</taxon>
        <taxon>rosids</taxon>
        <taxon>fabids</taxon>
        <taxon>Rosales</taxon>
        <taxon>Rosaceae</taxon>
        <taxon>Amygdaloideae</taxon>
        <taxon>Amygdaleae</taxon>
        <taxon>Prunus</taxon>
    </lineage>
</organism>
<evidence type="ECO:0000313" key="3">
    <source>
        <dbReference type="Proteomes" id="UP001054821"/>
    </source>
</evidence>
<gene>
    <name evidence="2" type="ORF">L3X38_018886</name>
</gene>
<keyword evidence="3" id="KW-1185">Reference proteome</keyword>